<comment type="caution">
    <text evidence="4">The sequence shown here is derived from an EMBL/GenBank/DDBJ whole genome shotgun (WGS) entry which is preliminary data.</text>
</comment>
<evidence type="ECO:0000313" key="4">
    <source>
        <dbReference type="EMBL" id="KAH0892642.1"/>
    </source>
</evidence>
<proteinExistence type="predicted"/>
<feature type="non-terminal residue" evidence="4">
    <location>
        <position position="651"/>
    </location>
</feature>
<feature type="region of interest" description="Disordered" evidence="2">
    <location>
        <begin position="1"/>
        <end position="49"/>
    </location>
</feature>
<feature type="compositionally biased region" description="Polar residues" evidence="2">
    <location>
        <begin position="36"/>
        <end position="49"/>
    </location>
</feature>
<gene>
    <name evidence="4" type="ORF">HID58_055071</name>
</gene>
<reference evidence="4 5" key="1">
    <citation type="submission" date="2021-05" db="EMBL/GenBank/DDBJ databases">
        <title>Genome Assembly of Synthetic Allotetraploid Brassica napus Reveals Homoeologous Exchanges between Subgenomes.</title>
        <authorList>
            <person name="Davis J.T."/>
        </authorList>
    </citation>
    <scope>NUCLEOTIDE SEQUENCE [LARGE SCALE GENOMIC DNA]</scope>
    <source>
        <strain evidence="5">cv. Da-Ae</strain>
        <tissue evidence="4">Seedling</tissue>
    </source>
</reference>
<feature type="coiled-coil region" evidence="1">
    <location>
        <begin position="413"/>
        <end position="440"/>
    </location>
</feature>
<evidence type="ECO:0000256" key="2">
    <source>
        <dbReference type="SAM" id="MobiDB-lite"/>
    </source>
</evidence>
<dbReference type="InterPro" id="IPR025558">
    <property type="entry name" value="DUF4283"/>
</dbReference>
<dbReference type="PANTHER" id="PTHR31286">
    <property type="entry name" value="GLYCINE-RICH CELL WALL STRUCTURAL PROTEIN 1.8-LIKE"/>
    <property type="match status" value="1"/>
</dbReference>
<organism evidence="4 5">
    <name type="scientific">Brassica napus</name>
    <name type="common">Rape</name>
    <dbReference type="NCBI Taxonomy" id="3708"/>
    <lineage>
        <taxon>Eukaryota</taxon>
        <taxon>Viridiplantae</taxon>
        <taxon>Streptophyta</taxon>
        <taxon>Embryophyta</taxon>
        <taxon>Tracheophyta</taxon>
        <taxon>Spermatophyta</taxon>
        <taxon>Magnoliopsida</taxon>
        <taxon>eudicotyledons</taxon>
        <taxon>Gunneridae</taxon>
        <taxon>Pentapetalae</taxon>
        <taxon>rosids</taxon>
        <taxon>malvids</taxon>
        <taxon>Brassicales</taxon>
        <taxon>Brassicaceae</taxon>
        <taxon>Brassiceae</taxon>
        <taxon>Brassica</taxon>
    </lineage>
</organism>
<dbReference type="Pfam" id="PF14111">
    <property type="entry name" value="DUF4283"/>
    <property type="match status" value="1"/>
</dbReference>
<keyword evidence="5" id="KW-1185">Reference proteome</keyword>
<feature type="domain" description="DUF4283" evidence="3">
    <location>
        <begin position="85"/>
        <end position="167"/>
    </location>
</feature>
<feature type="compositionally biased region" description="Polar residues" evidence="2">
    <location>
        <begin position="8"/>
        <end position="25"/>
    </location>
</feature>
<evidence type="ECO:0000313" key="5">
    <source>
        <dbReference type="Proteomes" id="UP000824890"/>
    </source>
</evidence>
<name>A0ABQ8AK55_BRANA</name>
<dbReference type="EMBL" id="JAGKQM010000013">
    <property type="protein sequence ID" value="KAH0892642.1"/>
    <property type="molecule type" value="Genomic_DNA"/>
</dbReference>
<accession>A0ABQ8AK55</accession>
<evidence type="ECO:0000259" key="3">
    <source>
        <dbReference type="Pfam" id="PF14111"/>
    </source>
</evidence>
<evidence type="ECO:0000256" key="1">
    <source>
        <dbReference type="SAM" id="Coils"/>
    </source>
</evidence>
<dbReference type="Proteomes" id="UP000824890">
    <property type="component" value="Unassembled WGS sequence"/>
</dbReference>
<protein>
    <recommendedName>
        <fullName evidence="3">DUF4283 domain-containing protein</fullName>
    </recommendedName>
</protein>
<dbReference type="InterPro" id="IPR040256">
    <property type="entry name" value="At4g02000-like"/>
</dbReference>
<dbReference type="PANTHER" id="PTHR31286:SF148">
    <property type="entry name" value="DUF4283 DOMAIN-CONTAINING PROTEIN"/>
    <property type="match status" value="1"/>
</dbReference>
<keyword evidence="1" id="KW-0175">Coiled coil</keyword>
<sequence length="651" mass="72296">MGDDDNGDGQNPTSGDIIPISTTVEGSVPAKRPTAKETTGGASPKSPWTKQNQIEEHLPSIDVVNVVAAIHVPEDIFDDAELLRKSYAVGYFIGDAPHVGSIHATVNRLWASSKSGSKIDVQFIEKNTVLFRIENSHMRARVIQRRYWYISDVPLVVSEWTPESALNPPDLTAMPLWIDLKGVPNDLFSHKGLKCLTRAAGKFVKLHPNTERCTRLDVARVLAEVNLHTSLVEKITFKAKNGDQREISVSYPRLPARCSVCQGWGHKGSDCKADSIKILKRGGEDANNGGLEVVPSVSVEQSARGGSVAIDGNAGGRNVVIDLLKELSALPINPFMQNGVRLEMASQEEDVMDSIETSRIQIVEPTTESFPAAGEGNWSLVSGKQPGVSMGSPKFPKDDDVTLLGSPSRFSPLLDLEQEVEDLEKQYEEDTNHVVEEIEEGELVEQKEVQPKTEVAKGRRKIPTLGNKSAKKSIEVWDTSPQLYHSRSALSSFHKKLKLLKFNLRALNRSRFGDLPNRTKQAYEELCECQNKVLVNPSPEKCVQESEASDRWQKLAKIEEKFWLQKSCIRWLQAGDQNTVFYHRNVQTRTARNTIRRLITETGEVLKGAVDIKREAVAHFQRFLQSQDATAAVVTSDELCDLLTYRCPGDA</sequence>